<name>A0A239VIV3_9MICO</name>
<keyword evidence="3" id="KW-1185">Reference proteome</keyword>
<sequence>MEGDIFQRSVVFVLHHDADGAHGVVLNKPLETDLTPVLPDWQPYVSEPAQLFQGGPVGLDSAMGLASVPGQTQTAGVVSLFGSIGVVDLDHAPEVLAQHVASLRVFAGYAGWSAGQLEEELSADAWYVVEAEVGDVFTPCPEELWQSVLARQRGRLSWVARFPDDPTMN</sequence>
<gene>
    <name evidence="2" type="ORF">SAMEA4475696_01351</name>
</gene>
<dbReference type="NCBIfam" id="NF001270">
    <property type="entry name" value="PRK00228.2-2"/>
    <property type="match status" value="1"/>
</dbReference>
<dbReference type="GO" id="GO:0005829">
    <property type="term" value="C:cytosol"/>
    <property type="evidence" value="ECO:0007669"/>
    <property type="project" value="TreeGrafter"/>
</dbReference>
<comment type="similarity">
    <text evidence="1">Belongs to the UPF0301 (AlgH) family.</text>
</comment>
<dbReference type="PANTHER" id="PTHR30327:SF1">
    <property type="entry name" value="UPF0301 PROTEIN YQGE"/>
    <property type="match status" value="1"/>
</dbReference>
<dbReference type="STRING" id="1121387.GCA_000429885_01958"/>
<dbReference type="InterPro" id="IPR003774">
    <property type="entry name" value="AlgH-like"/>
</dbReference>
<dbReference type="SUPFAM" id="SSF143456">
    <property type="entry name" value="VC0467-like"/>
    <property type="match status" value="1"/>
</dbReference>
<evidence type="ECO:0000313" key="3">
    <source>
        <dbReference type="Proteomes" id="UP000242637"/>
    </source>
</evidence>
<organism evidence="2 3">
    <name type="scientific">Dermatophilus congolensis</name>
    <dbReference type="NCBI Taxonomy" id="1863"/>
    <lineage>
        <taxon>Bacteria</taxon>
        <taxon>Bacillati</taxon>
        <taxon>Actinomycetota</taxon>
        <taxon>Actinomycetes</taxon>
        <taxon>Micrococcales</taxon>
        <taxon>Dermatophilaceae</taxon>
        <taxon>Dermatophilus</taxon>
    </lineage>
</organism>
<evidence type="ECO:0000313" key="2">
    <source>
        <dbReference type="EMBL" id="SNV21816.1"/>
    </source>
</evidence>
<proteinExistence type="inferred from homology"/>
<dbReference type="EMBL" id="LT906453">
    <property type="protein sequence ID" value="SNV21816.1"/>
    <property type="molecule type" value="Genomic_DNA"/>
</dbReference>
<dbReference type="PANTHER" id="PTHR30327">
    <property type="entry name" value="UNCHARACTERIZED PROTEIN YQGE"/>
    <property type="match status" value="1"/>
</dbReference>
<dbReference type="Proteomes" id="UP000242637">
    <property type="component" value="Chromosome 1"/>
</dbReference>
<evidence type="ECO:0000256" key="1">
    <source>
        <dbReference type="ARBA" id="ARBA00009600"/>
    </source>
</evidence>
<dbReference type="AlphaFoldDB" id="A0A239VIV3"/>
<reference evidence="2 3" key="1">
    <citation type="submission" date="2017-06" db="EMBL/GenBank/DDBJ databases">
        <authorList>
            <consortium name="Pathogen Informatics"/>
        </authorList>
    </citation>
    <scope>NUCLEOTIDE SEQUENCE [LARGE SCALE GENOMIC DNA]</scope>
    <source>
        <strain evidence="2 3">NCTC13039</strain>
    </source>
</reference>
<protein>
    <submittedName>
        <fullName evidence="2">Uncharacterized ACR, COG1678</fullName>
    </submittedName>
</protein>
<dbReference type="Gene3D" id="3.40.1740.10">
    <property type="entry name" value="VC0467-like"/>
    <property type="match status" value="1"/>
</dbReference>
<dbReference type="Pfam" id="PF02622">
    <property type="entry name" value="DUF179"/>
    <property type="match status" value="1"/>
</dbReference>
<dbReference type="KEGG" id="dco:SAMEA4475696_1351"/>
<accession>A0A239VIV3</accession>